<dbReference type="Pfam" id="PF14312">
    <property type="entry name" value="FG-GAP_2"/>
    <property type="match status" value="1"/>
</dbReference>
<dbReference type="AlphaFoldDB" id="A0A6N6RNK1"/>
<sequence length="328" mass="35282">IFDVPLIESVPDWDGAWSMTTHNHGITDATPYVAMSAYGETFVVGGDNYNSNQGRIRIHQLINGSWAFQQQVIGISAGSYYGRGIDITENGDVIAVGAYDQGNTGYVYIYRHNGSSWVSDQTFRNSNYAMDDFYGYAVSLSDNGNRLAVGAIKEDGATNSITDSGAVFIHDYDGSNWSEIAVVRASDAESGDVFGRVALNPDGDKLMVVAANGYAAYLYDLSSLDVTDWQATEQIFASPGVDDDYFGVNGYDFRGGMIALGANYDDNAFSSYVSNTEIDGDFNGLDSASVGTFDKTDNSVTNSGATYLIRLDGNVLSSVTPLQARIDA</sequence>
<dbReference type="Proteomes" id="UP000434870">
    <property type="component" value="Unassembled WGS sequence"/>
</dbReference>
<evidence type="ECO:0000256" key="1">
    <source>
        <dbReference type="ARBA" id="ARBA00022729"/>
    </source>
</evidence>
<name>A0A6N6RNK1_9GAMM</name>
<accession>A0A6N6RNK1</accession>
<comment type="caution">
    <text evidence="2">The sequence shown here is derived from an EMBL/GenBank/DDBJ whole genome shotgun (WGS) entry which is preliminary data.</text>
</comment>
<evidence type="ECO:0000313" key="3">
    <source>
        <dbReference type="Proteomes" id="UP000434870"/>
    </source>
</evidence>
<dbReference type="InterPro" id="IPR036322">
    <property type="entry name" value="WD40_repeat_dom_sf"/>
</dbReference>
<reference evidence="2 3" key="1">
    <citation type="submission" date="2019-09" db="EMBL/GenBank/DDBJ databases">
        <title>Genome of Aliivibrio finisterrensis LMG 23869 (type strain).</title>
        <authorList>
            <person name="Bowman J.P."/>
        </authorList>
    </citation>
    <scope>NUCLEOTIDE SEQUENCE [LARGE SCALE GENOMIC DNA]</scope>
    <source>
        <strain evidence="2 3">LMG 23869</strain>
    </source>
</reference>
<protein>
    <recommendedName>
        <fullName evidence="4">RTX toxin</fullName>
    </recommendedName>
</protein>
<evidence type="ECO:0008006" key="4">
    <source>
        <dbReference type="Google" id="ProtNLM"/>
    </source>
</evidence>
<feature type="non-terminal residue" evidence="2">
    <location>
        <position position="1"/>
    </location>
</feature>
<keyword evidence="1" id="KW-0732">Signal</keyword>
<dbReference type="InterPro" id="IPR013517">
    <property type="entry name" value="FG-GAP"/>
</dbReference>
<dbReference type="PANTHER" id="PTHR36220:SF1">
    <property type="entry name" value="GAMMA TUBULIN COMPLEX COMPONENT C-TERMINAL DOMAIN-CONTAINING PROTEIN"/>
    <property type="match status" value="1"/>
</dbReference>
<proteinExistence type="predicted"/>
<dbReference type="InterPro" id="IPR028994">
    <property type="entry name" value="Integrin_alpha_N"/>
</dbReference>
<dbReference type="EMBL" id="WBVP01000072">
    <property type="protein sequence ID" value="KAB2822936.1"/>
    <property type="molecule type" value="Genomic_DNA"/>
</dbReference>
<gene>
    <name evidence="2" type="ORF">F8B77_17305</name>
</gene>
<organism evidence="2 3">
    <name type="scientific">Aliivibrio finisterrensis</name>
    <dbReference type="NCBI Taxonomy" id="511998"/>
    <lineage>
        <taxon>Bacteria</taxon>
        <taxon>Pseudomonadati</taxon>
        <taxon>Pseudomonadota</taxon>
        <taxon>Gammaproteobacteria</taxon>
        <taxon>Vibrionales</taxon>
        <taxon>Vibrionaceae</taxon>
        <taxon>Aliivibrio</taxon>
    </lineage>
</organism>
<dbReference type="Gene3D" id="2.130.10.130">
    <property type="entry name" value="Integrin alpha, N-terminal"/>
    <property type="match status" value="1"/>
</dbReference>
<dbReference type="SUPFAM" id="SSF50978">
    <property type="entry name" value="WD40 repeat-like"/>
    <property type="match status" value="1"/>
</dbReference>
<feature type="non-terminal residue" evidence="2">
    <location>
        <position position="328"/>
    </location>
</feature>
<evidence type="ECO:0000313" key="2">
    <source>
        <dbReference type="EMBL" id="KAB2822936.1"/>
    </source>
</evidence>
<dbReference type="PANTHER" id="PTHR36220">
    <property type="entry name" value="UNNAMED PRODUCT"/>
    <property type="match status" value="1"/>
</dbReference>